<keyword evidence="5" id="KW-0574">Periplasm</keyword>
<evidence type="ECO:0000256" key="6">
    <source>
        <dbReference type="ARBA" id="ARBA00023002"/>
    </source>
</evidence>
<evidence type="ECO:0000313" key="10">
    <source>
        <dbReference type="EMBL" id="TMW13442.1"/>
    </source>
</evidence>
<accession>A0ABY2XMD2</accession>
<dbReference type="InterPro" id="IPR009056">
    <property type="entry name" value="Cyt_c-like_dom"/>
</dbReference>
<keyword evidence="7 8" id="KW-0408">Iron</keyword>
<comment type="subcellular location">
    <subcellularLocation>
        <location evidence="1">Periplasm</location>
    </subcellularLocation>
</comment>
<comment type="caution">
    <text evidence="10">The sequence shown here is derived from an EMBL/GenBank/DDBJ whole genome shotgun (WGS) entry which is preliminary data.</text>
</comment>
<keyword evidence="11" id="KW-1185">Reference proteome</keyword>
<reference evidence="10 11" key="1">
    <citation type="submission" date="2019-05" db="EMBL/GenBank/DDBJ databases">
        <title>Genome of Alcanivorax gelatiniphagus, an oil degrading marine bacteria.</title>
        <authorList>
            <person name="Kwon K.K."/>
        </authorList>
    </citation>
    <scope>NUCLEOTIDE SEQUENCE [LARGE SCALE GENOMIC DNA]</scope>
    <source>
        <strain evidence="10 11">MEBiC 08158</strain>
    </source>
</reference>
<dbReference type="InterPro" id="IPR026259">
    <property type="entry name" value="MauG/Cytc_peroxidase"/>
</dbReference>
<dbReference type="PANTHER" id="PTHR30600">
    <property type="entry name" value="CYTOCHROME C PEROXIDASE-RELATED"/>
    <property type="match status" value="1"/>
</dbReference>
<dbReference type="InterPro" id="IPR036909">
    <property type="entry name" value="Cyt_c-like_dom_sf"/>
</dbReference>
<dbReference type="EMBL" id="VCQT01000025">
    <property type="protein sequence ID" value="TMW13442.1"/>
    <property type="molecule type" value="Genomic_DNA"/>
</dbReference>
<feature type="domain" description="Cytochrome c" evidence="9">
    <location>
        <begin position="183"/>
        <end position="336"/>
    </location>
</feature>
<dbReference type="Pfam" id="PF03150">
    <property type="entry name" value="CCP_MauG"/>
    <property type="match status" value="1"/>
</dbReference>
<dbReference type="NCBIfam" id="TIGR04039">
    <property type="entry name" value="MXAN_0977_Heme2"/>
    <property type="match status" value="1"/>
</dbReference>
<evidence type="ECO:0000259" key="9">
    <source>
        <dbReference type="PROSITE" id="PS51007"/>
    </source>
</evidence>
<keyword evidence="4" id="KW-0732">Signal</keyword>
<evidence type="ECO:0000256" key="8">
    <source>
        <dbReference type="PROSITE-ProRule" id="PRU00433"/>
    </source>
</evidence>
<dbReference type="Proteomes" id="UP000739180">
    <property type="component" value="Unassembled WGS sequence"/>
</dbReference>
<evidence type="ECO:0000256" key="3">
    <source>
        <dbReference type="ARBA" id="ARBA00022723"/>
    </source>
</evidence>
<organism evidence="10 11">
    <name type="scientific">Alloalcanivorax gelatiniphagus</name>
    <dbReference type="NCBI Taxonomy" id="1194167"/>
    <lineage>
        <taxon>Bacteria</taxon>
        <taxon>Pseudomonadati</taxon>
        <taxon>Pseudomonadota</taxon>
        <taxon>Gammaproteobacteria</taxon>
        <taxon>Oceanospirillales</taxon>
        <taxon>Alcanivoracaceae</taxon>
        <taxon>Alloalcanivorax</taxon>
    </lineage>
</organism>
<dbReference type="InterPro" id="IPR023929">
    <property type="entry name" value="MbnH-like"/>
</dbReference>
<evidence type="ECO:0000256" key="7">
    <source>
        <dbReference type="ARBA" id="ARBA00023004"/>
    </source>
</evidence>
<evidence type="ECO:0000256" key="1">
    <source>
        <dbReference type="ARBA" id="ARBA00004418"/>
    </source>
</evidence>
<dbReference type="InterPro" id="IPR004852">
    <property type="entry name" value="Di-haem_cyt_c_peroxidsae"/>
</dbReference>
<proteinExistence type="predicted"/>
<feature type="domain" description="Cytochrome c" evidence="9">
    <location>
        <begin position="19"/>
        <end position="186"/>
    </location>
</feature>
<evidence type="ECO:0000313" key="11">
    <source>
        <dbReference type="Proteomes" id="UP000739180"/>
    </source>
</evidence>
<dbReference type="PIRSF" id="PIRSF000294">
    <property type="entry name" value="Cytochrome-c_peroxidase"/>
    <property type="match status" value="1"/>
</dbReference>
<keyword evidence="3 8" id="KW-0479">Metal-binding</keyword>
<dbReference type="InterPro" id="IPR051395">
    <property type="entry name" value="Cytochrome_c_Peroxidase/MauG"/>
</dbReference>
<protein>
    <submittedName>
        <fullName evidence="10">Di-heme enzyme</fullName>
    </submittedName>
</protein>
<evidence type="ECO:0000256" key="2">
    <source>
        <dbReference type="ARBA" id="ARBA00022617"/>
    </source>
</evidence>
<dbReference type="SUPFAM" id="SSF46626">
    <property type="entry name" value="Cytochrome c"/>
    <property type="match status" value="2"/>
</dbReference>
<keyword evidence="2 8" id="KW-0349">Heme</keyword>
<dbReference type="PROSITE" id="PS51007">
    <property type="entry name" value="CYTC"/>
    <property type="match status" value="2"/>
</dbReference>
<keyword evidence="6" id="KW-0560">Oxidoreductase</keyword>
<evidence type="ECO:0000256" key="5">
    <source>
        <dbReference type="ARBA" id="ARBA00022764"/>
    </source>
</evidence>
<name>A0ABY2XMD2_9GAMM</name>
<dbReference type="PANTHER" id="PTHR30600:SF14">
    <property type="entry name" value="CYTOCHROME C PEROXIDASE"/>
    <property type="match status" value="1"/>
</dbReference>
<gene>
    <name evidence="10" type="ORF">FGS76_06905</name>
</gene>
<sequence length="360" mass="39770">MPGWVPLPMEPSNNPIAEEKFQLGRHLFYDTDLSGNGTISCESCHQQDKAFTDGRVRPVGATGEVHPRNAQSIANAAWLRTLTWGNPALTEIEQQVVVPLFGIDPVEHGINEANQDMVLARLQEKPEYQSLFAAAYPEQDDPLFGELAWQNIVRSLSSFVRGMTSFRSDFDRYNAGDVGALSASAKRGMNLFNSERLECFHCHEGYTLTASVRDRRITPTVPAPFNNTGLYNIDGISGYPAPNTGKYELSGNPADMGRFRPQSLRNVALTAPYNHDGSTATLRDVIRNYAAGGRNITTPPHVGDGRMNVNKDPFIVSFTISEAEIDDVVAFLESLTDHELINDPRYANPWLDVTVQDTAP</sequence>
<evidence type="ECO:0000256" key="4">
    <source>
        <dbReference type="ARBA" id="ARBA00022729"/>
    </source>
</evidence>
<dbReference type="Gene3D" id="1.10.760.10">
    <property type="entry name" value="Cytochrome c-like domain"/>
    <property type="match status" value="2"/>
</dbReference>